<dbReference type="InterPro" id="IPR013974">
    <property type="entry name" value="SAF"/>
</dbReference>
<dbReference type="InterPro" id="IPR057736">
    <property type="entry name" value="SAF_PseI/NeuA/NeuB"/>
</dbReference>
<dbReference type="GeneID" id="35003174"/>
<feature type="domain" description="AFP-like" evidence="1">
    <location>
        <begin position="276"/>
        <end position="334"/>
    </location>
</feature>
<dbReference type="InterPro" id="IPR013132">
    <property type="entry name" value="PseI/NeuA/B-like_N"/>
</dbReference>
<dbReference type="Gene3D" id="3.90.1210.10">
    <property type="entry name" value="Antifreeze-like/N-acetylneuraminic acid synthase C-terminal domain"/>
    <property type="match status" value="1"/>
</dbReference>
<dbReference type="STRING" id="1073996.SAMN05444271_1654"/>
<gene>
    <name evidence="2" type="ORF">SAMN05444271_1654</name>
</gene>
<dbReference type="InterPro" id="IPR013785">
    <property type="entry name" value="Aldolase_TIM"/>
</dbReference>
<dbReference type="CDD" id="cd11615">
    <property type="entry name" value="SAF_NeuB_like"/>
    <property type="match status" value="1"/>
</dbReference>
<evidence type="ECO:0000313" key="3">
    <source>
        <dbReference type="Proteomes" id="UP000198888"/>
    </source>
</evidence>
<name>A0A1H6YNB5_9EURY</name>
<dbReference type="PROSITE" id="PS50844">
    <property type="entry name" value="AFP_LIKE"/>
    <property type="match status" value="1"/>
</dbReference>
<accession>A0A2H4Q497</accession>
<proteinExistence type="predicted"/>
<accession>A0A1H6YNB5</accession>
<dbReference type="AlphaFoldDB" id="A0A1H6YNB5"/>
<dbReference type="Pfam" id="PF08666">
    <property type="entry name" value="SAF"/>
    <property type="match status" value="1"/>
</dbReference>
<protein>
    <submittedName>
        <fullName evidence="2">N-acetylneuraminate synthase</fullName>
    </submittedName>
</protein>
<dbReference type="GO" id="GO:0047444">
    <property type="term" value="F:N-acylneuraminate-9-phosphate synthase activity"/>
    <property type="evidence" value="ECO:0007669"/>
    <property type="project" value="TreeGrafter"/>
</dbReference>
<reference evidence="2 3" key="1">
    <citation type="submission" date="2016-10" db="EMBL/GenBank/DDBJ databases">
        <authorList>
            <person name="de Groot N.N."/>
        </authorList>
    </citation>
    <scope>NUCLEOTIDE SEQUENCE [LARGE SCALE GENOMIC DNA]</scope>
    <source>
        <strain evidence="2 3">DSM 22187</strain>
    </source>
</reference>
<dbReference type="SUPFAM" id="SSF51269">
    <property type="entry name" value="AFP III-like domain"/>
    <property type="match status" value="1"/>
</dbReference>
<dbReference type="PANTHER" id="PTHR42966">
    <property type="entry name" value="N-ACETYLNEURAMINATE SYNTHASE"/>
    <property type="match status" value="1"/>
</dbReference>
<dbReference type="Pfam" id="PF03102">
    <property type="entry name" value="NeuB"/>
    <property type="match status" value="1"/>
</dbReference>
<keyword evidence="3" id="KW-1185">Reference proteome</keyword>
<dbReference type="RefSeq" id="WP_089673993.1">
    <property type="nucleotide sequence ID" value="NZ_CP024845.1"/>
</dbReference>
<dbReference type="Gene3D" id="3.20.20.70">
    <property type="entry name" value="Aldolase class I"/>
    <property type="match status" value="1"/>
</dbReference>
<dbReference type="Proteomes" id="UP000198888">
    <property type="component" value="Unassembled WGS sequence"/>
</dbReference>
<dbReference type="SUPFAM" id="SSF51569">
    <property type="entry name" value="Aldolase"/>
    <property type="match status" value="1"/>
</dbReference>
<dbReference type="KEGG" id="hae:halTADL_2399"/>
<dbReference type="InterPro" id="IPR006190">
    <property type="entry name" value="SAF_AFP_Neu5Ac"/>
</dbReference>
<sequence>MEIGSTKIGSGSVYFIAEAGSNHNGNLEVAKRLASVAAEAGADAVKFQTFVPEELISAQSDDIDALRELILEEEEMRLLQEHTENLGISFLSTPFDEESVTTLDNLDVDAFKIGSGDLVNHPLLEHAASFSRPLIVSTGMANKGEIRAAENHIKSINPDLNVAFLHCISAYPTEIVDLNLRMMSDIDELVDGPVGFSDHSRAVETPGLAVASGASIVEKHFTLSRHLPVPDAEVSLEPDELAQAVDIARNAANALGSSKKHPIEAERPNKNEFRKSVHTTTDIPRNTMINEDDLKLIRPADGLKPTELDAVIGTKTRSNLSAGDPITWADLYIKE</sequence>
<dbReference type="SMART" id="SM00858">
    <property type="entry name" value="SAF"/>
    <property type="match status" value="1"/>
</dbReference>
<evidence type="ECO:0000313" key="2">
    <source>
        <dbReference type="EMBL" id="SEJ38225.1"/>
    </source>
</evidence>
<dbReference type="PANTHER" id="PTHR42966:SF1">
    <property type="entry name" value="SIALIC ACID SYNTHASE"/>
    <property type="match status" value="1"/>
</dbReference>
<dbReference type="EMBL" id="FNYR01000065">
    <property type="protein sequence ID" value="SEJ38225.1"/>
    <property type="molecule type" value="Genomic_DNA"/>
</dbReference>
<evidence type="ECO:0000259" key="1">
    <source>
        <dbReference type="PROSITE" id="PS50844"/>
    </source>
</evidence>
<dbReference type="GO" id="GO:0016051">
    <property type="term" value="P:carbohydrate biosynthetic process"/>
    <property type="evidence" value="ECO:0007669"/>
    <property type="project" value="InterPro"/>
</dbReference>
<organism evidence="2 3">
    <name type="scientific">Halohasta litchfieldiae</name>
    <dbReference type="NCBI Taxonomy" id="1073996"/>
    <lineage>
        <taxon>Archaea</taxon>
        <taxon>Methanobacteriati</taxon>
        <taxon>Methanobacteriota</taxon>
        <taxon>Stenosarchaea group</taxon>
        <taxon>Halobacteria</taxon>
        <taxon>Halobacteriales</taxon>
        <taxon>Haloferacaceae</taxon>
        <taxon>Halohasta</taxon>
    </lineage>
</organism>
<dbReference type="InterPro" id="IPR051690">
    <property type="entry name" value="PseI-like"/>
</dbReference>
<dbReference type="InterPro" id="IPR036732">
    <property type="entry name" value="AFP_Neu5c_C_sf"/>
</dbReference>